<dbReference type="AlphaFoldDB" id="A0A0E9V6G5"/>
<dbReference type="EMBL" id="GBXM01035532">
    <property type="protein sequence ID" value="JAH73045.1"/>
    <property type="molecule type" value="Transcribed_RNA"/>
</dbReference>
<reference evidence="1" key="2">
    <citation type="journal article" date="2015" name="Fish Shellfish Immunol.">
        <title>Early steps in the European eel (Anguilla anguilla)-Vibrio vulnificus interaction in the gills: Role of the RtxA13 toxin.</title>
        <authorList>
            <person name="Callol A."/>
            <person name="Pajuelo D."/>
            <person name="Ebbesson L."/>
            <person name="Teles M."/>
            <person name="MacKenzie S."/>
            <person name="Amaro C."/>
        </authorList>
    </citation>
    <scope>NUCLEOTIDE SEQUENCE</scope>
</reference>
<organism evidence="1">
    <name type="scientific">Anguilla anguilla</name>
    <name type="common">European freshwater eel</name>
    <name type="synonym">Muraena anguilla</name>
    <dbReference type="NCBI Taxonomy" id="7936"/>
    <lineage>
        <taxon>Eukaryota</taxon>
        <taxon>Metazoa</taxon>
        <taxon>Chordata</taxon>
        <taxon>Craniata</taxon>
        <taxon>Vertebrata</taxon>
        <taxon>Euteleostomi</taxon>
        <taxon>Actinopterygii</taxon>
        <taxon>Neopterygii</taxon>
        <taxon>Teleostei</taxon>
        <taxon>Anguilliformes</taxon>
        <taxon>Anguillidae</taxon>
        <taxon>Anguilla</taxon>
    </lineage>
</organism>
<evidence type="ECO:0000313" key="1">
    <source>
        <dbReference type="EMBL" id="JAH73045.1"/>
    </source>
</evidence>
<sequence>MKSKISQSITFNDHMTEVGGICF</sequence>
<reference evidence="1" key="1">
    <citation type="submission" date="2014-11" db="EMBL/GenBank/DDBJ databases">
        <authorList>
            <person name="Amaro Gonzalez C."/>
        </authorList>
    </citation>
    <scope>NUCLEOTIDE SEQUENCE</scope>
</reference>
<accession>A0A0E9V6G5</accession>
<proteinExistence type="predicted"/>
<protein>
    <submittedName>
        <fullName evidence="1">Uncharacterized protein</fullName>
    </submittedName>
</protein>
<name>A0A0E9V6G5_ANGAN</name>
<dbReference type="EMBL" id="GBXM01033448">
    <property type="protein sequence ID" value="JAH75129.1"/>
    <property type="molecule type" value="Transcribed_RNA"/>
</dbReference>